<reference evidence="4 5" key="1">
    <citation type="submission" date="2018-02" db="EMBL/GenBank/DDBJ databases">
        <title>Genomic Encyclopedia of Archaeal and Bacterial Type Strains, Phase II (KMG-II): from individual species to whole genera.</title>
        <authorList>
            <person name="Goeker M."/>
        </authorList>
    </citation>
    <scope>NUCLEOTIDE SEQUENCE [LARGE SCALE GENOMIC DNA]</scope>
    <source>
        <strain evidence="4 5">YU 961-1</strain>
    </source>
</reference>
<dbReference type="RefSeq" id="WP_245931817.1">
    <property type="nucleotide sequence ID" value="NZ_CP154825.1"/>
</dbReference>
<evidence type="ECO:0000256" key="1">
    <source>
        <dbReference type="ARBA" id="ARBA00010088"/>
    </source>
</evidence>
<accession>A0A2S6GBS7</accession>
<dbReference type="SUPFAM" id="SSF53474">
    <property type="entry name" value="alpha/beta-Hydrolases"/>
    <property type="match status" value="1"/>
</dbReference>
<keyword evidence="2" id="KW-0378">Hydrolase</keyword>
<organism evidence="4 5">
    <name type="scientific">Actinokineospora auranticolor</name>
    <dbReference type="NCBI Taxonomy" id="155976"/>
    <lineage>
        <taxon>Bacteria</taxon>
        <taxon>Bacillati</taxon>
        <taxon>Actinomycetota</taxon>
        <taxon>Actinomycetes</taxon>
        <taxon>Pseudonocardiales</taxon>
        <taxon>Pseudonocardiaceae</taxon>
        <taxon>Actinokineospora</taxon>
    </lineage>
</organism>
<dbReference type="PRINTS" id="PR00111">
    <property type="entry name" value="ABHYDROLASE"/>
</dbReference>
<dbReference type="InterPro" id="IPR000073">
    <property type="entry name" value="AB_hydrolase_1"/>
</dbReference>
<dbReference type="Gene3D" id="3.40.50.1820">
    <property type="entry name" value="alpha/beta hydrolase"/>
    <property type="match status" value="1"/>
</dbReference>
<protein>
    <submittedName>
        <fullName evidence="4">Proline iminopeptidase</fullName>
    </submittedName>
</protein>
<evidence type="ECO:0000256" key="2">
    <source>
        <dbReference type="ARBA" id="ARBA00022801"/>
    </source>
</evidence>
<feature type="domain" description="AB hydrolase-1" evidence="3">
    <location>
        <begin position="28"/>
        <end position="257"/>
    </location>
</feature>
<evidence type="ECO:0000313" key="5">
    <source>
        <dbReference type="Proteomes" id="UP000239203"/>
    </source>
</evidence>
<dbReference type="InterPro" id="IPR002410">
    <property type="entry name" value="Peptidase_S33"/>
</dbReference>
<dbReference type="InterPro" id="IPR029058">
    <property type="entry name" value="AB_hydrolase_fold"/>
</dbReference>
<gene>
    <name evidence="4" type="ORF">CLV40_1451</name>
</gene>
<comment type="similarity">
    <text evidence="1">Belongs to the peptidase S33 family.</text>
</comment>
<comment type="caution">
    <text evidence="4">The sequence shown here is derived from an EMBL/GenBank/DDBJ whole genome shotgun (WGS) entry which is preliminary data.</text>
</comment>
<dbReference type="EMBL" id="PTIX01000045">
    <property type="protein sequence ID" value="PPK60987.1"/>
    <property type="molecule type" value="Genomic_DNA"/>
</dbReference>
<name>A0A2S6GBS7_9PSEU</name>
<dbReference type="PANTHER" id="PTHR43798">
    <property type="entry name" value="MONOACYLGLYCEROL LIPASE"/>
    <property type="match status" value="1"/>
</dbReference>
<evidence type="ECO:0000259" key="3">
    <source>
        <dbReference type="Pfam" id="PF00561"/>
    </source>
</evidence>
<dbReference type="Pfam" id="PF00561">
    <property type="entry name" value="Abhydrolase_1"/>
    <property type="match status" value="1"/>
</dbReference>
<dbReference type="GO" id="GO:0016020">
    <property type="term" value="C:membrane"/>
    <property type="evidence" value="ECO:0007669"/>
    <property type="project" value="TreeGrafter"/>
</dbReference>
<dbReference type="AlphaFoldDB" id="A0A2S6GBS7"/>
<dbReference type="PRINTS" id="PR00793">
    <property type="entry name" value="PROAMNOPTASE"/>
</dbReference>
<dbReference type="InterPro" id="IPR050266">
    <property type="entry name" value="AB_hydrolase_sf"/>
</dbReference>
<keyword evidence="5" id="KW-1185">Reference proteome</keyword>
<evidence type="ECO:0000313" key="4">
    <source>
        <dbReference type="EMBL" id="PPK60987.1"/>
    </source>
</evidence>
<proteinExistence type="inferred from homology"/>
<sequence length="270" mass="29609">MIREPVTDDVRADDGCRLWVSASGAGVPVILCHGGPGLWDMFGDLADSLAARTVRWDQRGCGRSERRGPYSVERSVRDLDAVRAHFGFDRVAVLGHSWGATLALRYALAHPERVRGLVYVAGTGLGHDWRAEFKRNAEARLTGQVGRDRTDDDRERAVAQWSADFTDPATARSYAERMADPWFPINYECNATISAEARQDEETALVAACRALPVPTLVIDGADDLRPRWAVDSLARALPVVTRVVLPGVGHVPWFEAPDEFAAAVSDFLG</sequence>
<dbReference type="Proteomes" id="UP000239203">
    <property type="component" value="Unassembled WGS sequence"/>
</dbReference>
<dbReference type="PANTHER" id="PTHR43798:SF33">
    <property type="entry name" value="HYDROLASE, PUTATIVE (AFU_ORTHOLOGUE AFUA_2G14860)-RELATED"/>
    <property type="match status" value="1"/>
</dbReference>
<dbReference type="GO" id="GO:0004177">
    <property type="term" value="F:aminopeptidase activity"/>
    <property type="evidence" value="ECO:0007669"/>
    <property type="project" value="UniProtKB-EC"/>
</dbReference>
<dbReference type="GO" id="GO:0006508">
    <property type="term" value="P:proteolysis"/>
    <property type="evidence" value="ECO:0007669"/>
    <property type="project" value="InterPro"/>
</dbReference>